<dbReference type="Proteomes" id="UP001396334">
    <property type="component" value="Unassembled WGS sequence"/>
</dbReference>
<organism evidence="1 2">
    <name type="scientific">Hibiscus sabdariffa</name>
    <name type="common">roselle</name>
    <dbReference type="NCBI Taxonomy" id="183260"/>
    <lineage>
        <taxon>Eukaryota</taxon>
        <taxon>Viridiplantae</taxon>
        <taxon>Streptophyta</taxon>
        <taxon>Embryophyta</taxon>
        <taxon>Tracheophyta</taxon>
        <taxon>Spermatophyta</taxon>
        <taxon>Magnoliopsida</taxon>
        <taxon>eudicotyledons</taxon>
        <taxon>Gunneridae</taxon>
        <taxon>Pentapetalae</taxon>
        <taxon>rosids</taxon>
        <taxon>malvids</taxon>
        <taxon>Malvales</taxon>
        <taxon>Malvaceae</taxon>
        <taxon>Malvoideae</taxon>
        <taxon>Hibiscus</taxon>
    </lineage>
</organism>
<sequence length="95" mass="11068">MRENRPKIVVLVEPWIHGYAVDNVVARLGFSNLYRVETNGFRGRIWLLWENSIRIEIMHVSNQFVNAMVSRPSVSNKFQLTVVYASPSYALHKHI</sequence>
<comment type="caution">
    <text evidence="1">The sequence shown here is derived from an EMBL/GenBank/DDBJ whole genome shotgun (WGS) entry which is preliminary data.</text>
</comment>
<proteinExistence type="predicted"/>
<keyword evidence="2" id="KW-1185">Reference proteome</keyword>
<evidence type="ECO:0000313" key="2">
    <source>
        <dbReference type="Proteomes" id="UP001396334"/>
    </source>
</evidence>
<reference evidence="1 2" key="1">
    <citation type="journal article" date="2024" name="G3 (Bethesda)">
        <title>Genome assembly of Hibiscus sabdariffa L. provides insights into metabolisms of medicinal natural products.</title>
        <authorList>
            <person name="Kim T."/>
        </authorList>
    </citation>
    <scope>NUCLEOTIDE SEQUENCE [LARGE SCALE GENOMIC DNA]</scope>
    <source>
        <strain evidence="1">TK-2024</strain>
        <tissue evidence="1">Old leaves</tissue>
    </source>
</reference>
<protein>
    <submittedName>
        <fullName evidence="1">Uncharacterized protein</fullName>
    </submittedName>
</protein>
<evidence type="ECO:0000313" key="1">
    <source>
        <dbReference type="EMBL" id="KAK8995224.1"/>
    </source>
</evidence>
<dbReference type="PANTHER" id="PTHR35218:SF9">
    <property type="entry name" value="ENDONUCLEASE_EXONUCLEASE_PHOSPHATASE DOMAIN-CONTAINING PROTEIN"/>
    <property type="match status" value="1"/>
</dbReference>
<gene>
    <name evidence="1" type="ORF">V6N11_069667</name>
</gene>
<dbReference type="PANTHER" id="PTHR35218">
    <property type="entry name" value="RNASE H DOMAIN-CONTAINING PROTEIN"/>
    <property type="match status" value="1"/>
</dbReference>
<accession>A0ABR2Q3W5</accession>
<name>A0ABR2Q3W5_9ROSI</name>
<dbReference type="EMBL" id="JBBPBN010000046">
    <property type="protein sequence ID" value="KAK8995224.1"/>
    <property type="molecule type" value="Genomic_DNA"/>
</dbReference>